<gene>
    <name evidence="3" type="ORF">B296_00025897</name>
</gene>
<proteinExistence type="predicted"/>
<organism evidence="3 4">
    <name type="scientific">Ensete ventricosum</name>
    <name type="common">Abyssinian banana</name>
    <name type="synonym">Musa ensete</name>
    <dbReference type="NCBI Taxonomy" id="4639"/>
    <lineage>
        <taxon>Eukaryota</taxon>
        <taxon>Viridiplantae</taxon>
        <taxon>Streptophyta</taxon>
        <taxon>Embryophyta</taxon>
        <taxon>Tracheophyta</taxon>
        <taxon>Spermatophyta</taxon>
        <taxon>Magnoliopsida</taxon>
        <taxon>Liliopsida</taxon>
        <taxon>Zingiberales</taxon>
        <taxon>Musaceae</taxon>
        <taxon>Ensete</taxon>
    </lineage>
</organism>
<feature type="transmembrane region" description="Helical" evidence="2">
    <location>
        <begin position="41"/>
        <end position="62"/>
    </location>
</feature>
<sequence>MYPSAHPRATNSPFPPSADPLSVCDQGLRGLRPSPQEHPSLVIFMSIVGAVVISCGWTAAVGQPATLQPCRSSRLELALELSLEPACNEE</sequence>
<evidence type="ECO:0000256" key="2">
    <source>
        <dbReference type="SAM" id="Phobius"/>
    </source>
</evidence>
<reference evidence="3 4" key="1">
    <citation type="journal article" date="2014" name="Agronomy (Basel)">
        <title>A Draft Genome Sequence for Ensete ventricosum, the Drought-Tolerant Tree Against Hunger.</title>
        <authorList>
            <person name="Harrison J."/>
            <person name="Moore K.A."/>
            <person name="Paszkiewicz K."/>
            <person name="Jones T."/>
            <person name="Grant M."/>
            <person name="Ambacheew D."/>
            <person name="Muzemil S."/>
            <person name="Studholme D.J."/>
        </authorList>
    </citation>
    <scope>NUCLEOTIDE SEQUENCE [LARGE SCALE GENOMIC DNA]</scope>
</reference>
<dbReference type="Proteomes" id="UP000287651">
    <property type="component" value="Unassembled WGS sequence"/>
</dbReference>
<evidence type="ECO:0000256" key="1">
    <source>
        <dbReference type="SAM" id="MobiDB-lite"/>
    </source>
</evidence>
<keyword evidence="2" id="KW-1133">Transmembrane helix</keyword>
<dbReference type="AlphaFoldDB" id="A0A426Z7C2"/>
<feature type="region of interest" description="Disordered" evidence="1">
    <location>
        <begin position="1"/>
        <end position="32"/>
    </location>
</feature>
<evidence type="ECO:0000313" key="3">
    <source>
        <dbReference type="EMBL" id="RRT59861.1"/>
    </source>
</evidence>
<keyword evidence="2" id="KW-0812">Transmembrane</keyword>
<dbReference type="EMBL" id="AMZH03008035">
    <property type="protein sequence ID" value="RRT59861.1"/>
    <property type="molecule type" value="Genomic_DNA"/>
</dbReference>
<evidence type="ECO:0000313" key="4">
    <source>
        <dbReference type="Proteomes" id="UP000287651"/>
    </source>
</evidence>
<keyword evidence="2" id="KW-0472">Membrane</keyword>
<accession>A0A426Z7C2</accession>
<name>A0A426Z7C2_ENSVE</name>
<comment type="caution">
    <text evidence="3">The sequence shown here is derived from an EMBL/GenBank/DDBJ whole genome shotgun (WGS) entry which is preliminary data.</text>
</comment>
<protein>
    <submittedName>
        <fullName evidence="3">Uncharacterized protein</fullName>
    </submittedName>
</protein>